<dbReference type="Proteomes" id="UP000799429">
    <property type="component" value="Unassembled WGS sequence"/>
</dbReference>
<comment type="caution">
    <text evidence="1">The sequence shown here is derived from an EMBL/GenBank/DDBJ whole genome shotgun (WGS) entry which is preliminary data.</text>
</comment>
<dbReference type="AlphaFoldDB" id="A0A9P4VQX5"/>
<organism evidence="1 2">
    <name type="scientific">Patellaria atrata CBS 101060</name>
    <dbReference type="NCBI Taxonomy" id="1346257"/>
    <lineage>
        <taxon>Eukaryota</taxon>
        <taxon>Fungi</taxon>
        <taxon>Dikarya</taxon>
        <taxon>Ascomycota</taxon>
        <taxon>Pezizomycotina</taxon>
        <taxon>Dothideomycetes</taxon>
        <taxon>Dothideomycetes incertae sedis</taxon>
        <taxon>Patellariales</taxon>
        <taxon>Patellariaceae</taxon>
        <taxon>Patellaria</taxon>
    </lineage>
</organism>
<evidence type="ECO:0000313" key="2">
    <source>
        <dbReference type="Proteomes" id="UP000799429"/>
    </source>
</evidence>
<keyword evidence="2" id="KW-1185">Reference proteome</keyword>
<evidence type="ECO:0000313" key="1">
    <source>
        <dbReference type="EMBL" id="KAF2838242.1"/>
    </source>
</evidence>
<sequence length="196" mass="22471">MLNSTVDELYKSAKDDLKKASTVPPSIGTHVMVLRTWDEKKSDGHHTHIVNWTSMELLIPAWPTGQVLTARLFSPDEETEAMMKPNILYAITANIFYGQDLDEPLIWAKIKTFYELTTADAAYEPTYPPCFSMIVEVTDIATDHITVCQRLYVEYLEATYKPKIRVKFGKKKFQIEVERIYRIEGPIKAFNAPCAF</sequence>
<accession>A0A9P4VQX5</accession>
<gene>
    <name evidence="1" type="ORF">M501DRAFT_1017262</name>
</gene>
<name>A0A9P4VQX5_9PEZI</name>
<protein>
    <submittedName>
        <fullName evidence="1">Uncharacterized protein</fullName>
    </submittedName>
</protein>
<dbReference type="EMBL" id="MU006097">
    <property type="protein sequence ID" value="KAF2838242.1"/>
    <property type="molecule type" value="Genomic_DNA"/>
</dbReference>
<reference evidence="1" key="1">
    <citation type="journal article" date="2020" name="Stud. Mycol.">
        <title>101 Dothideomycetes genomes: a test case for predicting lifestyles and emergence of pathogens.</title>
        <authorList>
            <person name="Haridas S."/>
            <person name="Albert R."/>
            <person name="Binder M."/>
            <person name="Bloem J."/>
            <person name="Labutti K."/>
            <person name="Salamov A."/>
            <person name="Andreopoulos B."/>
            <person name="Baker S."/>
            <person name="Barry K."/>
            <person name="Bills G."/>
            <person name="Bluhm B."/>
            <person name="Cannon C."/>
            <person name="Castanera R."/>
            <person name="Culley D."/>
            <person name="Daum C."/>
            <person name="Ezra D."/>
            <person name="Gonzalez J."/>
            <person name="Henrissat B."/>
            <person name="Kuo A."/>
            <person name="Liang C."/>
            <person name="Lipzen A."/>
            <person name="Lutzoni F."/>
            <person name="Magnuson J."/>
            <person name="Mondo S."/>
            <person name="Nolan M."/>
            <person name="Ohm R."/>
            <person name="Pangilinan J."/>
            <person name="Park H.-J."/>
            <person name="Ramirez L."/>
            <person name="Alfaro M."/>
            <person name="Sun H."/>
            <person name="Tritt A."/>
            <person name="Yoshinaga Y."/>
            <person name="Zwiers L.-H."/>
            <person name="Turgeon B."/>
            <person name="Goodwin S."/>
            <person name="Spatafora J."/>
            <person name="Crous P."/>
            <person name="Grigoriev I."/>
        </authorList>
    </citation>
    <scope>NUCLEOTIDE SEQUENCE</scope>
    <source>
        <strain evidence="1">CBS 101060</strain>
    </source>
</reference>
<proteinExistence type="predicted"/>